<evidence type="ECO:0000256" key="3">
    <source>
        <dbReference type="ARBA" id="ARBA00022989"/>
    </source>
</evidence>
<feature type="transmembrane region" description="Helical" evidence="5">
    <location>
        <begin position="219"/>
        <end position="242"/>
    </location>
</feature>
<evidence type="ECO:0000256" key="1">
    <source>
        <dbReference type="ARBA" id="ARBA00004141"/>
    </source>
</evidence>
<organism evidence="7 8">
    <name type="scientific">Cladobotryum mycophilum</name>
    <dbReference type="NCBI Taxonomy" id="491253"/>
    <lineage>
        <taxon>Eukaryota</taxon>
        <taxon>Fungi</taxon>
        <taxon>Dikarya</taxon>
        <taxon>Ascomycota</taxon>
        <taxon>Pezizomycotina</taxon>
        <taxon>Sordariomycetes</taxon>
        <taxon>Hypocreomycetidae</taxon>
        <taxon>Hypocreales</taxon>
        <taxon>Hypocreaceae</taxon>
        <taxon>Cladobotryum</taxon>
    </lineage>
</organism>
<feature type="transmembrane region" description="Helical" evidence="5">
    <location>
        <begin position="248"/>
        <end position="267"/>
    </location>
</feature>
<keyword evidence="2 5" id="KW-0812">Transmembrane</keyword>
<dbReference type="EMBL" id="JAVFKD010000016">
    <property type="protein sequence ID" value="KAK5988259.1"/>
    <property type="molecule type" value="Genomic_DNA"/>
</dbReference>
<comment type="subcellular location">
    <subcellularLocation>
        <location evidence="1">Membrane</location>
        <topology evidence="1">Multi-pass membrane protein</topology>
    </subcellularLocation>
</comment>
<proteinExistence type="predicted"/>
<evidence type="ECO:0000259" key="6">
    <source>
        <dbReference type="PROSITE" id="PS50850"/>
    </source>
</evidence>
<feature type="transmembrane region" description="Helical" evidence="5">
    <location>
        <begin position="180"/>
        <end position="207"/>
    </location>
</feature>
<keyword evidence="4 5" id="KW-0472">Membrane</keyword>
<feature type="transmembrane region" description="Helical" evidence="5">
    <location>
        <begin position="497"/>
        <end position="518"/>
    </location>
</feature>
<protein>
    <submittedName>
        <fullName evidence="7">Efflux pump ustT-like protein</fullName>
    </submittedName>
</protein>
<keyword evidence="3 5" id="KW-1133">Transmembrane helix</keyword>
<feature type="transmembrane region" description="Helical" evidence="5">
    <location>
        <begin position="402"/>
        <end position="428"/>
    </location>
</feature>
<accession>A0ABR0S7W7</accession>
<feature type="domain" description="Major facilitator superfamily (MFS) profile" evidence="6">
    <location>
        <begin position="60"/>
        <end position="520"/>
    </location>
</feature>
<comment type="caution">
    <text evidence="7">The sequence shown here is derived from an EMBL/GenBank/DDBJ whole genome shotgun (WGS) entry which is preliminary data.</text>
</comment>
<dbReference type="InterPro" id="IPR020846">
    <property type="entry name" value="MFS_dom"/>
</dbReference>
<gene>
    <name evidence="7" type="ORF">PT974_12401</name>
</gene>
<feature type="transmembrane region" description="Helical" evidence="5">
    <location>
        <begin position="327"/>
        <end position="349"/>
    </location>
</feature>
<dbReference type="PANTHER" id="PTHR23507">
    <property type="entry name" value="ZGC:174356"/>
    <property type="match status" value="1"/>
</dbReference>
<evidence type="ECO:0000313" key="8">
    <source>
        <dbReference type="Proteomes" id="UP001338125"/>
    </source>
</evidence>
<feature type="transmembrane region" description="Helical" evidence="5">
    <location>
        <begin position="369"/>
        <end position="390"/>
    </location>
</feature>
<dbReference type="PANTHER" id="PTHR23507:SF1">
    <property type="entry name" value="FI18259P1-RELATED"/>
    <property type="match status" value="1"/>
</dbReference>
<feature type="transmembrane region" description="Helical" evidence="5">
    <location>
        <begin position="56"/>
        <end position="74"/>
    </location>
</feature>
<dbReference type="SUPFAM" id="SSF103473">
    <property type="entry name" value="MFS general substrate transporter"/>
    <property type="match status" value="1"/>
</dbReference>
<dbReference type="InterPro" id="IPR036259">
    <property type="entry name" value="MFS_trans_sf"/>
</dbReference>
<name>A0ABR0S7W7_9HYPO</name>
<dbReference type="PROSITE" id="PS50850">
    <property type="entry name" value="MFS"/>
    <property type="match status" value="1"/>
</dbReference>
<sequence>MPEYGTSQSDSKTSTQIDVQSLASSDATITITPTLTSDEETPLMQDNDGPVVPKSLRRFIISMAVFMFLLKNINGTMRNAPMLKIMEDIICRDYYSDHLLWIPGGHDLRCKDIDVQKTLAMVKSWTVSSHLLVAVIVQIPYGILADKYGRRPILCLALLGCVINQIWLFVVLLFPDNLSIWSIIFSGLSYFVGGGVPIANAIIYTLVTDVTPASERSTIFSRILALVILPGIVMNPICAFLMDFSPWIPMWIAFAADVIAFVAALFIPETMQLRQQTAKKDVEASFSESYEPDTKPGNNQGLWQQARSSIQNDVSHLWQFVFGSKTIMLFVTVFSVCAAYKLALLGYMLQYMTKRFNMEWSTATYLSTIYELSSAVVFMFILPLASRILTNRFGYDSFNRDLLLAKISVAVAALSSLIGGLASTPWLFMLSLPLGNLGDGYIALFRAILNALVEPHAAATLNTTISTVETLFQMLATPLFGWILGKGMEFGGAWTGLPYFAGCLFGTMALTAMLVYQVPKGITPSQR</sequence>
<dbReference type="Proteomes" id="UP001338125">
    <property type="component" value="Unassembled WGS sequence"/>
</dbReference>
<evidence type="ECO:0000256" key="4">
    <source>
        <dbReference type="ARBA" id="ARBA00023136"/>
    </source>
</evidence>
<dbReference type="CDD" id="cd06174">
    <property type="entry name" value="MFS"/>
    <property type="match status" value="1"/>
</dbReference>
<feature type="transmembrane region" description="Helical" evidence="5">
    <location>
        <begin position="153"/>
        <end position="174"/>
    </location>
</feature>
<evidence type="ECO:0000256" key="2">
    <source>
        <dbReference type="ARBA" id="ARBA00022692"/>
    </source>
</evidence>
<evidence type="ECO:0000313" key="7">
    <source>
        <dbReference type="EMBL" id="KAK5988259.1"/>
    </source>
</evidence>
<keyword evidence="8" id="KW-1185">Reference proteome</keyword>
<dbReference type="Pfam" id="PF07690">
    <property type="entry name" value="MFS_1"/>
    <property type="match status" value="1"/>
</dbReference>
<evidence type="ECO:0000256" key="5">
    <source>
        <dbReference type="SAM" id="Phobius"/>
    </source>
</evidence>
<dbReference type="InterPro" id="IPR011701">
    <property type="entry name" value="MFS"/>
</dbReference>
<dbReference type="Gene3D" id="1.20.1250.20">
    <property type="entry name" value="MFS general substrate transporter like domains"/>
    <property type="match status" value="1"/>
</dbReference>
<reference evidence="7 8" key="1">
    <citation type="submission" date="2024-01" db="EMBL/GenBank/DDBJ databases">
        <title>Complete genome of Cladobotryum mycophilum ATHUM6906.</title>
        <authorList>
            <person name="Christinaki A.C."/>
            <person name="Myridakis A.I."/>
            <person name="Kouvelis V.N."/>
        </authorList>
    </citation>
    <scope>NUCLEOTIDE SEQUENCE [LARGE SCALE GENOMIC DNA]</scope>
    <source>
        <strain evidence="7 8">ATHUM6906</strain>
    </source>
</reference>